<evidence type="ECO:0000256" key="2">
    <source>
        <dbReference type="ARBA" id="ARBA00022723"/>
    </source>
</evidence>
<protein>
    <submittedName>
        <fullName evidence="6">Uncharacterized peptidase YqjE</fullName>
    </submittedName>
</protein>
<keyword evidence="4" id="KW-0862">Zinc</keyword>
<dbReference type="InterPro" id="IPR011650">
    <property type="entry name" value="Peptidase_M20_dimer"/>
</dbReference>
<gene>
    <name evidence="6" type="ORF">MNBD_PLANCTO02-1359</name>
</gene>
<keyword evidence="2" id="KW-0479">Metal-binding</keyword>
<proteinExistence type="predicted"/>
<organism evidence="6">
    <name type="scientific">hydrothermal vent metagenome</name>
    <dbReference type="NCBI Taxonomy" id="652676"/>
    <lineage>
        <taxon>unclassified sequences</taxon>
        <taxon>metagenomes</taxon>
        <taxon>ecological metagenomes</taxon>
    </lineage>
</organism>
<dbReference type="AlphaFoldDB" id="A0A3B1D6R0"/>
<dbReference type="Gene3D" id="3.40.630.10">
    <property type="entry name" value="Zn peptidases"/>
    <property type="match status" value="1"/>
</dbReference>
<dbReference type="PIRSF" id="PIRSF001123">
    <property type="entry name" value="PepA_GA"/>
    <property type="match status" value="1"/>
</dbReference>
<sequence>MSTNKKNLSLPKANKQRVLKQVMELMAIPGKSCHEGKVVATLKEKILAAGIPQSAIKIDSVHKRAPSGGEVGSLIVKLPGTYQAPRRLMMAHCDTVPLCVGCRPVRKGDYIVSKDANTALGADDRAGVSVLLHALLEIVRHKLPHPPLTFFFVVQEEIGLVGAHYVNKKLLGNPAFCFNWDGVSPQTTTIGATGNYEMTIKIKGIASHAGAYPERGVNAIAIAGLAIADLVKNGWHGLIVKGKQKGTSNIGYVNAGEATNVVTPDLLLLAQARSHQPTFRKRIVREYEKAFTKAVKQVKNDTGQTGKVEFDSELKYESFCLKKSEPVVKVAEAAISAVNLTPETAISNGGLDANWMTQHGFPTVTIGCGQQNIHTVNERLHIEDYLNACRIGLILATGTES</sequence>
<dbReference type="Pfam" id="PF07687">
    <property type="entry name" value="M20_dimer"/>
    <property type="match status" value="1"/>
</dbReference>
<evidence type="ECO:0000313" key="6">
    <source>
        <dbReference type="EMBL" id="VAX36382.1"/>
    </source>
</evidence>
<reference evidence="6" key="1">
    <citation type="submission" date="2018-06" db="EMBL/GenBank/DDBJ databases">
        <authorList>
            <person name="Zhirakovskaya E."/>
        </authorList>
    </citation>
    <scope>NUCLEOTIDE SEQUENCE</scope>
</reference>
<dbReference type="SUPFAM" id="SSF55031">
    <property type="entry name" value="Bacterial exopeptidase dimerisation domain"/>
    <property type="match status" value="1"/>
</dbReference>
<dbReference type="Pfam" id="PF01546">
    <property type="entry name" value="Peptidase_M20"/>
    <property type="match status" value="1"/>
</dbReference>
<evidence type="ECO:0000256" key="4">
    <source>
        <dbReference type="ARBA" id="ARBA00022833"/>
    </source>
</evidence>
<keyword evidence="3" id="KW-0378">Hydrolase</keyword>
<evidence type="ECO:0000256" key="1">
    <source>
        <dbReference type="ARBA" id="ARBA00001947"/>
    </source>
</evidence>
<comment type="cofactor">
    <cofactor evidence="1">
        <name>Zn(2+)</name>
        <dbReference type="ChEBI" id="CHEBI:29105"/>
    </cofactor>
</comment>
<feature type="domain" description="Peptidase M20 dimerisation" evidence="5">
    <location>
        <begin position="191"/>
        <end position="296"/>
    </location>
</feature>
<dbReference type="GO" id="GO:0016787">
    <property type="term" value="F:hydrolase activity"/>
    <property type="evidence" value="ECO:0007669"/>
    <property type="project" value="UniProtKB-KW"/>
</dbReference>
<dbReference type="InterPro" id="IPR036264">
    <property type="entry name" value="Bact_exopeptidase_dim_dom"/>
</dbReference>
<dbReference type="PANTHER" id="PTHR42994:SF2">
    <property type="entry name" value="PEPTIDASE"/>
    <property type="match status" value="1"/>
</dbReference>
<dbReference type="SUPFAM" id="SSF53187">
    <property type="entry name" value="Zn-dependent exopeptidases"/>
    <property type="match status" value="1"/>
</dbReference>
<evidence type="ECO:0000259" key="5">
    <source>
        <dbReference type="Pfam" id="PF07687"/>
    </source>
</evidence>
<dbReference type="InterPro" id="IPR008007">
    <property type="entry name" value="Peptidase_M42"/>
</dbReference>
<dbReference type="GO" id="GO:0046872">
    <property type="term" value="F:metal ion binding"/>
    <property type="evidence" value="ECO:0007669"/>
    <property type="project" value="UniProtKB-KW"/>
</dbReference>
<dbReference type="PANTHER" id="PTHR42994">
    <property type="entry name" value="PEPTIDASE T"/>
    <property type="match status" value="1"/>
</dbReference>
<name>A0A3B1D6R0_9ZZZZ</name>
<dbReference type="InterPro" id="IPR002933">
    <property type="entry name" value="Peptidase_M20"/>
</dbReference>
<evidence type="ECO:0000256" key="3">
    <source>
        <dbReference type="ARBA" id="ARBA00022801"/>
    </source>
</evidence>
<dbReference type="EMBL" id="UOGL01000052">
    <property type="protein sequence ID" value="VAX36382.1"/>
    <property type="molecule type" value="Genomic_DNA"/>
</dbReference>
<dbReference type="Gene3D" id="3.30.70.360">
    <property type="match status" value="1"/>
</dbReference>
<accession>A0A3B1D6R0</accession>